<dbReference type="EMBL" id="JAAGNN010000022">
    <property type="protein sequence ID" value="KAF4074216.1"/>
    <property type="molecule type" value="Genomic_DNA"/>
</dbReference>
<dbReference type="InterPro" id="IPR013783">
    <property type="entry name" value="Ig-like_fold"/>
</dbReference>
<evidence type="ECO:0000256" key="1">
    <source>
        <dbReference type="SAM" id="Phobius"/>
    </source>
</evidence>
<organism evidence="3 4">
    <name type="scientific">Ameiurus melas</name>
    <name type="common">Black bullhead</name>
    <name type="synonym">Silurus melas</name>
    <dbReference type="NCBI Taxonomy" id="219545"/>
    <lineage>
        <taxon>Eukaryota</taxon>
        <taxon>Metazoa</taxon>
        <taxon>Chordata</taxon>
        <taxon>Craniata</taxon>
        <taxon>Vertebrata</taxon>
        <taxon>Euteleostomi</taxon>
        <taxon>Actinopterygii</taxon>
        <taxon>Neopterygii</taxon>
        <taxon>Teleostei</taxon>
        <taxon>Ostariophysi</taxon>
        <taxon>Siluriformes</taxon>
        <taxon>Ictaluridae</taxon>
        <taxon>Ameiurus</taxon>
    </lineage>
</organism>
<sequence>MFLFTSTLLLVSAVVYECRAEQMLKCPYDDSRFPLQKHLQRVWCKRETDNQNCCTGFTFMSGEKELDGGRLSVQDDGKAFTVSVKSLSQGDGVYWCGLKNGTNIIIKLAEGEIHNPLNLAWGIMRWLLFVLLLLAVISTHMCCRSECGNE</sequence>
<keyword evidence="1" id="KW-0812">Transmembrane</keyword>
<comment type="caution">
    <text evidence="3">The sequence shown here is derived from an EMBL/GenBank/DDBJ whole genome shotgun (WGS) entry which is preliminary data.</text>
</comment>
<keyword evidence="1" id="KW-0472">Membrane</keyword>
<dbReference type="SUPFAM" id="SSF48726">
    <property type="entry name" value="Immunoglobulin"/>
    <property type="match status" value="1"/>
</dbReference>
<keyword evidence="4" id="KW-1185">Reference proteome</keyword>
<feature type="transmembrane region" description="Helical" evidence="1">
    <location>
        <begin position="123"/>
        <end position="143"/>
    </location>
</feature>
<reference evidence="3 4" key="1">
    <citation type="submission" date="2020-02" db="EMBL/GenBank/DDBJ databases">
        <title>A chromosome-scale genome assembly of the black bullhead catfish (Ameiurus melas).</title>
        <authorList>
            <person name="Wen M."/>
            <person name="Zham M."/>
            <person name="Cabau C."/>
            <person name="Klopp C."/>
            <person name="Donnadieu C."/>
            <person name="Roques C."/>
            <person name="Bouchez O."/>
            <person name="Lampietro C."/>
            <person name="Jouanno E."/>
            <person name="Herpin A."/>
            <person name="Louis A."/>
            <person name="Berthelot C."/>
            <person name="Parey E."/>
            <person name="Roest-Crollius H."/>
            <person name="Braasch I."/>
            <person name="Postlethwait J."/>
            <person name="Robinson-Rechavi M."/>
            <person name="Echchiki A."/>
            <person name="Begum T."/>
            <person name="Montfort J."/>
            <person name="Schartl M."/>
            <person name="Bobe J."/>
            <person name="Guiguen Y."/>
        </authorList>
    </citation>
    <scope>NUCLEOTIDE SEQUENCE [LARGE SCALE GENOMIC DNA]</scope>
    <source>
        <strain evidence="3">M_S1</strain>
        <tissue evidence="3">Blood</tissue>
    </source>
</reference>
<feature type="chain" id="PRO_5029722649" evidence="2">
    <location>
        <begin position="21"/>
        <end position="150"/>
    </location>
</feature>
<feature type="signal peptide" evidence="2">
    <location>
        <begin position="1"/>
        <end position="20"/>
    </location>
</feature>
<dbReference type="AlphaFoldDB" id="A0A7J5ZUR5"/>
<gene>
    <name evidence="3" type="ORF">AMELA_G00236960</name>
</gene>
<proteinExistence type="predicted"/>
<evidence type="ECO:0000256" key="2">
    <source>
        <dbReference type="SAM" id="SignalP"/>
    </source>
</evidence>
<keyword evidence="2" id="KW-0732">Signal</keyword>
<dbReference type="Gene3D" id="2.60.40.10">
    <property type="entry name" value="Immunoglobulins"/>
    <property type="match status" value="1"/>
</dbReference>
<evidence type="ECO:0000313" key="4">
    <source>
        <dbReference type="Proteomes" id="UP000593565"/>
    </source>
</evidence>
<keyword evidence="1" id="KW-1133">Transmembrane helix</keyword>
<accession>A0A7J5ZUR5</accession>
<evidence type="ECO:0000313" key="3">
    <source>
        <dbReference type="EMBL" id="KAF4074216.1"/>
    </source>
</evidence>
<dbReference type="InterPro" id="IPR036179">
    <property type="entry name" value="Ig-like_dom_sf"/>
</dbReference>
<dbReference type="Proteomes" id="UP000593565">
    <property type="component" value="Unassembled WGS sequence"/>
</dbReference>
<protein>
    <submittedName>
        <fullName evidence="3">Uncharacterized protein</fullName>
    </submittedName>
</protein>
<name>A0A7J5ZUR5_AMEME</name>